<organism evidence="2 3">
    <name type="scientific">Elysia marginata</name>
    <dbReference type="NCBI Taxonomy" id="1093978"/>
    <lineage>
        <taxon>Eukaryota</taxon>
        <taxon>Metazoa</taxon>
        <taxon>Spiralia</taxon>
        <taxon>Lophotrochozoa</taxon>
        <taxon>Mollusca</taxon>
        <taxon>Gastropoda</taxon>
        <taxon>Heterobranchia</taxon>
        <taxon>Euthyneura</taxon>
        <taxon>Panpulmonata</taxon>
        <taxon>Sacoglossa</taxon>
        <taxon>Placobranchoidea</taxon>
        <taxon>Plakobranchidae</taxon>
        <taxon>Elysia</taxon>
    </lineage>
</organism>
<dbReference type="AlphaFoldDB" id="A0AAV4HBX5"/>
<feature type="region of interest" description="Disordered" evidence="1">
    <location>
        <begin position="136"/>
        <end position="162"/>
    </location>
</feature>
<name>A0AAV4HBX5_9GAST</name>
<reference evidence="2 3" key="1">
    <citation type="journal article" date="2021" name="Elife">
        <title>Chloroplast acquisition without the gene transfer in kleptoplastic sea slugs, Plakobranchus ocellatus.</title>
        <authorList>
            <person name="Maeda T."/>
            <person name="Takahashi S."/>
            <person name="Yoshida T."/>
            <person name="Shimamura S."/>
            <person name="Takaki Y."/>
            <person name="Nagai Y."/>
            <person name="Toyoda A."/>
            <person name="Suzuki Y."/>
            <person name="Arimoto A."/>
            <person name="Ishii H."/>
            <person name="Satoh N."/>
            <person name="Nishiyama T."/>
            <person name="Hasebe M."/>
            <person name="Maruyama T."/>
            <person name="Minagawa J."/>
            <person name="Obokata J."/>
            <person name="Shigenobu S."/>
        </authorList>
    </citation>
    <scope>NUCLEOTIDE SEQUENCE [LARGE SCALE GENOMIC DNA]</scope>
</reference>
<evidence type="ECO:0000313" key="3">
    <source>
        <dbReference type="Proteomes" id="UP000762676"/>
    </source>
</evidence>
<sequence length="162" mass="16449">MIIPLFSQHINDISLSIPLEETLRKAEAIFLQLRDYKKLPVSVKEILGLLPPANLPASQSMENSMFASSTSTSSSSLQQEAGVKVDTPTLMAGGASTTKGVSPSGSGSDLAKGSAGAAACSANVARSIGMSARYGGRGRPGAGGNYGGGTAGGMDDTHKVFT</sequence>
<gene>
    <name evidence="2" type="ORF">ElyMa_004425200</name>
</gene>
<comment type="caution">
    <text evidence="2">The sequence shown here is derived from an EMBL/GenBank/DDBJ whole genome shotgun (WGS) entry which is preliminary data.</text>
</comment>
<protein>
    <submittedName>
        <fullName evidence="2">TBC1 domain family member 17</fullName>
    </submittedName>
</protein>
<dbReference type="EMBL" id="BMAT01008923">
    <property type="protein sequence ID" value="GFR95306.1"/>
    <property type="molecule type" value="Genomic_DNA"/>
</dbReference>
<evidence type="ECO:0000313" key="2">
    <source>
        <dbReference type="EMBL" id="GFR95306.1"/>
    </source>
</evidence>
<accession>A0AAV4HBX5</accession>
<dbReference type="Proteomes" id="UP000762676">
    <property type="component" value="Unassembled WGS sequence"/>
</dbReference>
<proteinExistence type="predicted"/>
<keyword evidence="3" id="KW-1185">Reference proteome</keyword>
<feature type="compositionally biased region" description="Gly residues" evidence="1">
    <location>
        <begin position="136"/>
        <end position="152"/>
    </location>
</feature>
<evidence type="ECO:0000256" key="1">
    <source>
        <dbReference type="SAM" id="MobiDB-lite"/>
    </source>
</evidence>